<dbReference type="EMBL" id="JSVC01000013">
    <property type="protein sequence ID" value="KIC94448.1"/>
    <property type="molecule type" value="Genomic_DNA"/>
</dbReference>
<sequence length="227" mass="25002">MNKIIIGIAALCLTLASCEKDNYDGPDSGLTGRFIDAESGQLVEQDIIRGTQIEIIEHGYDPVTPQYLIVKTDGTYENSMLFSNTYTVKPVRGNFINVEAQEVQITGRTTLDFTVTPYIRITNASITRSGDKVRATFNIEQNVINNVKKIGLYAHQDARVGEPMRQVAAEQQLNAVADPAHQYSLEIDVPSNSSVLKSGRAYYFRIGALIDVGEAKLNYAPAVKVDL</sequence>
<name>A0A0C1LGJ1_9BACT</name>
<comment type="caution">
    <text evidence="3">The sequence shown here is derived from an EMBL/GenBank/DDBJ whole genome shotgun (WGS) entry which is preliminary data.</text>
</comment>
<dbReference type="RefSeq" id="WP_039140214.1">
    <property type="nucleotide sequence ID" value="NZ_JSVC01000013.1"/>
</dbReference>
<dbReference type="Gene3D" id="2.60.40.2060">
    <property type="match status" value="1"/>
</dbReference>
<dbReference type="PROSITE" id="PS51257">
    <property type="entry name" value="PROKAR_LIPOPROTEIN"/>
    <property type="match status" value="1"/>
</dbReference>
<reference evidence="3 4" key="1">
    <citation type="submission" date="2014-11" db="EMBL/GenBank/DDBJ databases">
        <title>Genome sequence of Flavihumibacter solisilvae 3-3.</title>
        <authorList>
            <person name="Zhou G."/>
            <person name="Li M."/>
            <person name="Wang G."/>
        </authorList>
    </citation>
    <scope>NUCLEOTIDE SEQUENCE [LARGE SCALE GENOMIC DNA]</scope>
    <source>
        <strain evidence="3 4">3-3</strain>
    </source>
</reference>
<evidence type="ECO:0000259" key="1">
    <source>
        <dbReference type="Pfam" id="PF12866"/>
    </source>
</evidence>
<dbReference type="Pfam" id="PF18003">
    <property type="entry name" value="DUF3823_C"/>
    <property type="match status" value="1"/>
</dbReference>
<accession>A0A0C1LGJ1</accession>
<proteinExistence type="predicted"/>
<evidence type="ECO:0000313" key="3">
    <source>
        <dbReference type="EMBL" id="KIC94448.1"/>
    </source>
</evidence>
<dbReference type="Proteomes" id="UP000031408">
    <property type="component" value="Unassembled WGS sequence"/>
</dbReference>
<gene>
    <name evidence="3" type="ORF">OI18_12665</name>
</gene>
<dbReference type="InterPro" id="IPR041186">
    <property type="entry name" value="DUF3823_C"/>
</dbReference>
<evidence type="ECO:0000313" key="4">
    <source>
        <dbReference type="Proteomes" id="UP000031408"/>
    </source>
</evidence>
<evidence type="ECO:0000259" key="2">
    <source>
        <dbReference type="Pfam" id="PF18003"/>
    </source>
</evidence>
<dbReference type="Gene3D" id="2.60.40.1120">
    <property type="entry name" value="Carboxypeptidase-like, regulatory domain"/>
    <property type="match status" value="1"/>
</dbReference>
<dbReference type="AlphaFoldDB" id="A0A0C1LGJ1"/>
<dbReference type="Pfam" id="PF12866">
    <property type="entry name" value="DUF3823"/>
    <property type="match status" value="1"/>
</dbReference>
<feature type="domain" description="DUF3823" evidence="1">
    <location>
        <begin position="28"/>
        <end position="116"/>
    </location>
</feature>
<dbReference type="InterPro" id="IPR024278">
    <property type="entry name" value="DUF3823_N"/>
</dbReference>
<organism evidence="3 4">
    <name type="scientific">Flavihumibacter solisilvae</name>
    <dbReference type="NCBI Taxonomy" id="1349421"/>
    <lineage>
        <taxon>Bacteria</taxon>
        <taxon>Pseudomonadati</taxon>
        <taxon>Bacteroidota</taxon>
        <taxon>Chitinophagia</taxon>
        <taxon>Chitinophagales</taxon>
        <taxon>Chitinophagaceae</taxon>
        <taxon>Flavihumibacter</taxon>
    </lineage>
</organism>
<keyword evidence="4" id="KW-1185">Reference proteome</keyword>
<dbReference type="STRING" id="1349421.OI18_12665"/>
<dbReference type="OrthoDB" id="642123at2"/>
<protein>
    <recommendedName>
        <fullName evidence="5">DUF3823 domain-containing protein</fullName>
    </recommendedName>
</protein>
<evidence type="ECO:0008006" key="5">
    <source>
        <dbReference type="Google" id="ProtNLM"/>
    </source>
</evidence>
<feature type="domain" description="DUF3823" evidence="2">
    <location>
        <begin position="119"/>
        <end position="224"/>
    </location>
</feature>